<dbReference type="InterPro" id="IPR036047">
    <property type="entry name" value="F-box-like_dom_sf"/>
</dbReference>
<dbReference type="SUPFAM" id="SSF81383">
    <property type="entry name" value="F-box domain"/>
    <property type="match status" value="1"/>
</dbReference>
<name>A0A453GJD0_AEGTS</name>
<dbReference type="Gramene" id="AET3Gv21050000.1">
    <property type="protein sequence ID" value="AET3Gv21050000.1"/>
    <property type="gene ID" value="AET3Gv21050000"/>
</dbReference>
<dbReference type="InterPro" id="IPR050233">
    <property type="entry name" value="A_thaliana_F-box"/>
</dbReference>
<dbReference type="Pfam" id="PF08268">
    <property type="entry name" value="FBA_3"/>
    <property type="match status" value="1"/>
</dbReference>
<evidence type="ECO:0000259" key="2">
    <source>
        <dbReference type="SMART" id="SM00256"/>
    </source>
</evidence>
<keyword evidence="4" id="KW-1185">Reference proteome</keyword>
<dbReference type="InterPro" id="IPR017451">
    <property type="entry name" value="F-box-assoc_interact_dom"/>
</dbReference>
<feature type="domain" description="F-box" evidence="2">
    <location>
        <begin position="60"/>
        <end position="101"/>
    </location>
</feature>
<dbReference type="InterPro" id="IPR013187">
    <property type="entry name" value="F-box-assoc_dom_typ3"/>
</dbReference>
<dbReference type="PANTHER" id="PTHR47993">
    <property type="entry name" value="OS09G0372900 PROTEIN-RELATED"/>
    <property type="match status" value="1"/>
</dbReference>
<proteinExistence type="predicted"/>
<dbReference type="STRING" id="200361.A0A453GJD0"/>
<reference evidence="3" key="5">
    <citation type="journal article" date="2021" name="G3 (Bethesda)">
        <title>Aegilops tauschii genome assembly Aet v5.0 features greater sequence contiguity and improved annotation.</title>
        <authorList>
            <person name="Wang L."/>
            <person name="Zhu T."/>
            <person name="Rodriguez J.C."/>
            <person name="Deal K.R."/>
            <person name="Dubcovsky J."/>
            <person name="McGuire P.E."/>
            <person name="Lux T."/>
            <person name="Spannagl M."/>
            <person name="Mayer K.F.X."/>
            <person name="Baldrich P."/>
            <person name="Meyers B.C."/>
            <person name="Huo N."/>
            <person name="Gu Y.Q."/>
            <person name="Zhou H."/>
            <person name="Devos K.M."/>
            <person name="Bennetzen J.L."/>
            <person name="Unver T."/>
            <person name="Budak H."/>
            <person name="Gulick P.J."/>
            <person name="Galiba G."/>
            <person name="Kalapos B."/>
            <person name="Nelson D.R."/>
            <person name="Li P."/>
            <person name="You F.M."/>
            <person name="Luo M.C."/>
            <person name="Dvorak J."/>
        </authorList>
    </citation>
    <scope>NUCLEOTIDE SEQUENCE [LARGE SCALE GENOMIC DNA]</scope>
    <source>
        <strain evidence="3">cv. AL8/78</strain>
    </source>
</reference>
<reference evidence="4" key="2">
    <citation type="journal article" date="2017" name="Nat. Plants">
        <title>The Aegilops tauschii genome reveals multiple impacts of transposons.</title>
        <authorList>
            <person name="Zhao G."/>
            <person name="Zou C."/>
            <person name="Li K."/>
            <person name="Wang K."/>
            <person name="Li T."/>
            <person name="Gao L."/>
            <person name="Zhang X."/>
            <person name="Wang H."/>
            <person name="Yang Z."/>
            <person name="Liu X."/>
            <person name="Jiang W."/>
            <person name="Mao L."/>
            <person name="Kong X."/>
            <person name="Jiao Y."/>
            <person name="Jia J."/>
        </authorList>
    </citation>
    <scope>NUCLEOTIDE SEQUENCE [LARGE SCALE GENOMIC DNA]</scope>
    <source>
        <strain evidence="4">cv. AL8/78</strain>
    </source>
</reference>
<dbReference type="SMART" id="SM00256">
    <property type="entry name" value="FBOX"/>
    <property type="match status" value="1"/>
</dbReference>
<protein>
    <recommendedName>
        <fullName evidence="2">F-box domain-containing protein</fullName>
    </recommendedName>
</protein>
<feature type="compositionally biased region" description="Low complexity" evidence="1">
    <location>
        <begin position="40"/>
        <end position="49"/>
    </location>
</feature>
<feature type="region of interest" description="Disordered" evidence="1">
    <location>
        <begin position="19"/>
        <end position="49"/>
    </location>
</feature>
<dbReference type="AlphaFoldDB" id="A0A453GJD0"/>
<feature type="compositionally biased region" description="Polar residues" evidence="1">
    <location>
        <begin position="19"/>
        <end position="32"/>
    </location>
</feature>
<dbReference type="Pfam" id="PF12937">
    <property type="entry name" value="F-box-like"/>
    <property type="match status" value="1"/>
</dbReference>
<dbReference type="NCBIfam" id="TIGR01640">
    <property type="entry name" value="F_box_assoc_1"/>
    <property type="match status" value="1"/>
</dbReference>
<accession>A0A453GJD0</accession>
<dbReference type="Proteomes" id="UP000015105">
    <property type="component" value="Chromosome 3D"/>
</dbReference>
<dbReference type="Gene3D" id="1.20.1280.50">
    <property type="match status" value="1"/>
</dbReference>
<reference evidence="3" key="4">
    <citation type="submission" date="2019-03" db="UniProtKB">
        <authorList>
            <consortium name="EnsemblPlants"/>
        </authorList>
    </citation>
    <scope>IDENTIFICATION</scope>
</reference>
<reference evidence="4" key="1">
    <citation type="journal article" date="2014" name="Science">
        <title>Ancient hybridizations among the ancestral genomes of bread wheat.</title>
        <authorList>
            <consortium name="International Wheat Genome Sequencing Consortium,"/>
            <person name="Marcussen T."/>
            <person name="Sandve S.R."/>
            <person name="Heier L."/>
            <person name="Spannagl M."/>
            <person name="Pfeifer M."/>
            <person name="Jakobsen K.S."/>
            <person name="Wulff B.B."/>
            <person name="Steuernagel B."/>
            <person name="Mayer K.F."/>
            <person name="Olsen O.A."/>
        </authorList>
    </citation>
    <scope>NUCLEOTIDE SEQUENCE [LARGE SCALE GENOMIC DNA]</scope>
    <source>
        <strain evidence="4">cv. AL8/78</strain>
    </source>
</reference>
<evidence type="ECO:0000313" key="3">
    <source>
        <dbReference type="EnsemblPlants" id="AET3Gv21050000.1"/>
    </source>
</evidence>
<dbReference type="EnsemblPlants" id="AET3Gv21050000.1">
    <property type="protein sequence ID" value="AET3Gv21050000.1"/>
    <property type="gene ID" value="AET3Gv21050000"/>
</dbReference>
<dbReference type="InterPro" id="IPR001810">
    <property type="entry name" value="F-box_dom"/>
</dbReference>
<organism evidence="3 4">
    <name type="scientific">Aegilops tauschii subsp. strangulata</name>
    <name type="common">Goatgrass</name>
    <dbReference type="NCBI Taxonomy" id="200361"/>
    <lineage>
        <taxon>Eukaryota</taxon>
        <taxon>Viridiplantae</taxon>
        <taxon>Streptophyta</taxon>
        <taxon>Embryophyta</taxon>
        <taxon>Tracheophyta</taxon>
        <taxon>Spermatophyta</taxon>
        <taxon>Magnoliopsida</taxon>
        <taxon>Liliopsida</taxon>
        <taxon>Poales</taxon>
        <taxon>Poaceae</taxon>
        <taxon>BOP clade</taxon>
        <taxon>Pooideae</taxon>
        <taxon>Triticodae</taxon>
        <taxon>Triticeae</taxon>
        <taxon>Triticinae</taxon>
        <taxon>Aegilops</taxon>
    </lineage>
</organism>
<reference evidence="3" key="3">
    <citation type="journal article" date="2017" name="Nature">
        <title>Genome sequence of the progenitor of the wheat D genome Aegilops tauschii.</title>
        <authorList>
            <person name="Luo M.C."/>
            <person name="Gu Y.Q."/>
            <person name="Puiu D."/>
            <person name="Wang H."/>
            <person name="Twardziok S.O."/>
            <person name="Deal K.R."/>
            <person name="Huo N."/>
            <person name="Zhu T."/>
            <person name="Wang L."/>
            <person name="Wang Y."/>
            <person name="McGuire P.E."/>
            <person name="Liu S."/>
            <person name="Long H."/>
            <person name="Ramasamy R.K."/>
            <person name="Rodriguez J.C."/>
            <person name="Van S.L."/>
            <person name="Yuan L."/>
            <person name="Wang Z."/>
            <person name="Xia Z."/>
            <person name="Xiao L."/>
            <person name="Anderson O.D."/>
            <person name="Ouyang S."/>
            <person name="Liang Y."/>
            <person name="Zimin A.V."/>
            <person name="Pertea G."/>
            <person name="Qi P."/>
            <person name="Bennetzen J.L."/>
            <person name="Dai X."/>
            <person name="Dawson M.W."/>
            <person name="Muller H.G."/>
            <person name="Kugler K."/>
            <person name="Rivarola-Duarte L."/>
            <person name="Spannagl M."/>
            <person name="Mayer K.F.X."/>
            <person name="Lu F.H."/>
            <person name="Bevan M.W."/>
            <person name="Leroy P."/>
            <person name="Li P."/>
            <person name="You F.M."/>
            <person name="Sun Q."/>
            <person name="Liu Z."/>
            <person name="Lyons E."/>
            <person name="Wicker T."/>
            <person name="Salzberg S.L."/>
            <person name="Devos K.M."/>
            <person name="Dvorak J."/>
        </authorList>
    </citation>
    <scope>NUCLEOTIDE SEQUENCE [LARGE SCALE GENOMIC DNA]</scope>
    <source>
        <strain evidence="3">cv. AL8/78</strain>
    </source>
</reference>
<dbReference type="PANTHER" id="PTHR47993:SF200">
    <property type="entry name" value="GENOME ASSEMBLY, CHROMOSOME: II"/>
    <property type="match status" value="1"/>
</dbReference>
<evidence type="ECO:0000256" key="1">
    <source>
        <dbReference type="SAM" id="MobiDB-lite"/>
    </source>
</evidence>
<evidence type="ECO:0000313" key="4">
    <source>
        <dbReference type="Proteomes" id="UP000015105"/>
    </source>
</evidence>
<sequence length="420" mass="46957">TAQLHHRCRSSVLSAAVTAQHNPTPRLSSTTAVAPRTDPGRAPMAEAASAAGATPLLPGLPDEISIWEILVRLPPKPLLRCRAVCPAWRRATSARDFLLAHHARQPALPLLYRRSGNGSSIDIIPCDHQAADELRSVARLDGAPGIFLQACCDGLLILGTWNKTDEGYAMMASICNPVTRQYAPLHQLDGFTFLGMYPHCPTDEYRLLLYLAPRFKDDAQSGSYIFTLGSDQPPRHIGCRDAKELLHSPRSVHFHGSLHWHTERLIMVFDTTSESFRQMRSPIVPDHVIGDLFEMSDMLGMFSLNAEETIVDIWVMLDYESQVWASKGRVELPISGIRLQLEKFDTWLDLVAASWNGDDVLMMVKFEDDSLLQIDIDGKLVASLHRRFLCPTRLRLKQSLVSHTFFPTLEGYVVNALPFI</sequence>